<feature type="coiled-coil region" evidence="1">
    <location>
        <begin position="478"/>
        <end position="540"/>
    </location>
</feature>
<keyword evidence="4" id="KW-1185">Reference proteome</keyword>
<dbReference type="EMBL" id="CACVBM020000999">
    <property type="protein sequence ID" value="CAA7025346.1"/>
    <property type="molecule type" value="Genomic_DNA"/>
</dbReference>
<name>A0A6D2I6H0_9BRAS</name>
<dbReference type="Proteomes" id="UP000467841">
    <property type="component" value="Unassembled WGS sequence"/>
</dbReference>
<evidence type="ECO:0008006" key="5">
    <source>
        <dbReference type="Google" id="ProtNLM"/>
    </source>
</evidence>
<accession>A0A6D2I6H0</accession>
<feature type="region of interest" description="Disordered" evidence="2">
    <location>
        <begin position="82"/>
        <end position="111"/>
    </location>
</feature>
<evidence type="ECO:0000256" key="2">
    <source>
        <dbReference type="SAM" id="MobiDB-lite"/>
    </source>
</evidence>
<feature type="compositionally biased region" description="Polar residues" evidence="2">
    <location>
        <begin position="287"/>
        <end position="296"/>
    </location>
</feature>
<keyword evidence="1" id="KW-0175">Coiled coil</keyword>
<proteinExistence type="predicted"/>
<reference evidence="3" key="1">
    <citation type="submission" date="2020-01" db="EMBL/GenBank/DDBJ databases">
        <authorList>
            <person name="Mishra B."/>
        </authorList>
    </citation>
    <scope>NUCLEOTIDE SEQUENCE [LARGE SCALE GENOMIC DNA]</scope>
</reference>
<dbReference type="OrthoDB" id="1105236at2759"/>
<evidence type="ECO:0000313" key="4">
    <source>
        <dbReference type="Proteomes" id="UP000467841"/>
    </source>
</evidence>
<feature type="region of interest" description="Disordered" evidence="2">
    <location>
        <begin position="276"/>
        <end position="296"/>
    </location>
</feature>
<feature type="region of interest" description="Disordered" evidence="2">
    <location>
        <begin position="680"/>
        <end position="702"/>
    </location>
</feature>
<sequence length="723" mass="81360">MKSPAKITENRFLGNITSSSFRNLLPRSISAKQKPIQNPESKIPRSDDENAIHVDLNIQPTDNHSPLKLTKQSPTKLLPSATQIPRSDAKDGETLENFGEPTEVESRSVLSRRTNSVLSEITEEDDSLGDQIRELKDELIRTKSDGSKSGHFARDSLSQLRVSINKSLHMSSLKKDESEGEEMNVDRGDDVLELNKHIEKFHGSYDSVHSSFASGSCYEADSMSEDDICSEDLEKPKHGNHQDVDFVEEPVFSESPKIKNLQKSVSASTKFVASPRNVSGSMKGDQVSPSMSKKLSGHTDSLAASLQRGMQIIDYHQRSSLSKSSSVSFSFGNLALKPCAEADNLNASVQSSRKDNSPEGGMSSILLCLTCRNKLDQEAEATEEASSYEKHLKNMCMEQAAKIEEHVSEKEALLKEIGELKRKLQPTKSSDSLRSSLMLRSIQMRKSIDVTKNADNSDILEKEREMWTEMESEWISLTDDLRMDIDNHRRHAENLETELKQEKLATEELNDALTRAVLGHSRFIEQYTELQEKYNELGEKHSVMMAGITDVKKAASKAAMNGRHGKQFAKAFSAELSAIRAEKEKERELLKKENKGLRTQLRDTAEAVQAAGELLVRLRESEQALQVSEERFSVVEEEKESLKKQMEQIKSKHKSEIGTMKQYLAESKLPGSALLQQSWWKDEAEDGEEQVSEHRSRAVSLDDYDDDEAWRAEFGATYQDHHY</sequence>
<evidence type="ECO:0000256" key="1">
    <source>
        <dbReference type="SAM" id="Coils"/>
    </source>
</evidence>
<feature type="coiled-coil region" evidence="1">
    <location>
        <begin position="573"/>
        <end position="652"/>
    </location>
</feature>
<comment type="caution">
    <text evidence="3">The sequence shown here is derived from an EMBL/GenBank/DDBJ whole genome shotgun (WGS) entry which is preliminary data.</text>
</comment>
<organism evidence="3 4">
    <name type="scientific">Microthlaspi erraticum</name>
    <dbReference type="NCBI Taxonomy" id="1685480"/>
    <lineage>
        <taxon>Eukaryota</taxon>
        <taxon>Viridiplantae</taxon>
        <taxon>Streptophyta</taxon>
        <taxon>Embryophyta</taxon>
        <taxon>Tracheophyta</taxon>
        <taxon>Spermatophyta</taxon>
        <taxon>Magnoliopsida</taxon>
        <taxon>eudicotyledons</taxon>
        <taxon>Gunneridae</taxon>
        <taxon>Pentapetalae</taxon>
        <taxon>rosids</taxon>
        <taxon>malvids</taxon>
        <taxon>Brassicales</taxon>
        <taxon>Brassicaceae</taxon>
        <taxon>Coluteocarpeae</taxon>
        <taxon>Microthlaspi</taxon>
    </lineage>
</organism>
<evidence type="ECO:0000313" key="3">
    <source>
        <dbReference type="EMBL" id="CAA7025346.1"/>
    </source>
</evidence>
<dbReference type="AlphaFoldDB" id="A0A6D2I6H0"/>
<gene>
    <name evidence="3" type="ORF">MERR_LOCUS12581</name>
</gene>
<feature type="region of interest" description="Disordered" evidence="2">
    <location>
        <begin position="28"/>
        <end position="49"/>
    </location>
</feature>
<protein>
    <recommendedName>
        <fullName evidence="5">Kinesin motor domain-containing protein</fullName>
    </recommendedName>
</protein>